<evidence type="ECO:0000256" key="1">
    <source>
        <dbReference type="SAM" id="MobiDB-lite"/>
    </source>
</evidence>
<keyword evidence="3" id="KW-1185">Reference proteome</keyword>
<accession>A0AAD1R2E4</accession>
<dbReference type="AlphaFoldDB" id="A0AAD1R2E4"/>
<name>A0AAD1R2E4_PELCU</name>
<feature type="compositionally biased region" description="Polar residues" evidence="1">
    <location>
        <begin position="1"/>
        <end position="10"/>
    </location>
</feature>
<protein>
    <submittedName>
        <fullName evidence="2">Uncharacterized protein</fullName>
    </submittedName>
</protein>
<feature type="compositionally biased region" description="Low complexity" evidence="1">
    <location>
        <begin position="62"/>
        <end position="73"/>
    </location>
</feature>
<evidence type="ECO:0000313" key="3">
    <source>
        <dbReference type="Proteomes" id="UP001295444"/>
    </source>
</evidence>
<feature type="region of interest" description="Disordered" evidence="1">
    <location>
        <begin position="35"/>
        <end position="96"/>
    </location>
</feature>
<organism evidence="2 3">
    <name type="scientific">Pelobates cultripes</name>
    <name type="common">Western spadefoot toad</name>
    <dbReference type="NCBI Taxonomy" id="61616"/>
    <lineage>
        <taxon>Eukaryota</taxon>
        <taxon>Metazoa</taxon>
        <taxon>Chordata</taxon>
        <taxon>Craniata</taxon>
        <taxon>Vertebrata</taxon>
        <taxon>Euteleostomi</taxon>
        <taxon>Amphibia</taxon>
        <taxon>Batrachia</taxon>
        <taxon>Anura</taxon>
        <taxon>Pelobatoidea</taxon>
        <taxon>Pelobatidae</taxon>
        <taxon>Pelobates</taxon>
    </lineage>
</organism>
<proteinExistence type="predicted"/>
<feature type="region of interest" description="Disordered" evidence="1">
    <location>
        <begin position="1"/>
        <end position="20"/>
    </location>
</feature>
<dbReference type="Proteomes" id="UP001295444">
    <property type="component" value="Chromosome 01"/>
</dbReference>
<gene>
    <name evidence="2" type="ORF">PECUL_23A001871</name>
</gene>
<evidence type="ECO:0000313" key="2">
    <source>
        <dbReference type="EMBL" id="CAH2221154.1"/>
    </source>
</evidence>
<dbReference type="EMBL" id="OW240912">
    <property type="protein sequence ID" value="CAH2221154.1"/>
    <property type="molecule type" value="Genomic_DNA"/>
</dbReference>
<sequence>MDVSLRNSVQAGEKQAVSAQITLPHQPYQLLKTMRRKSKKYRTEKHPTTANIGELLRRPQESDAPSRSSSEDSLCNLEMMAETKRAGKPKAQSNRH</sequence>
<reference evidence="2" key="1">
    <citation type="submission" date="2022-03" db="EMBL/GenBank/DDBJ databases">
        <authorList>
            <person name="Alioto T."/>
            <person name="Alioto T."/>
            <person name="Gomez Garrido J."/>
        </authorList>
    </citation>
    <scope>NUCLEOTIDE SEQUENCE</scope>
</reference>